<proteinExistence type="predicted"/>
<comment type="caution">
    <text evidence="2">The sequence shown here is derived from an EMBL/GenBank/DDBJ whole genome shotgun (WGS) entry which is preliminary data.</text>
</comment>
<name>A0ABQ0BE29_9FIRM</name>
<feature type="region of interest" description="Disordered" evidence="1">
    <location>
        <begin position="41"/>
        <end position="62"/>
    </location>
</feature>
<dbReference type="Proteomes" id="UP001600943">
    <property type="component" value="Unassembled WGS sequence"/>
</dbReference>
<sequence length="62" mass="6762">MQDEEECGNSLCPPHFRVLDDAGNEKYGFGDKQAARGKCPVRNGKLSDLSGKHVDPTAEFPV</sequence>
<gene>
    <name evidence="2" type="ORF">K040078D81_38030</name>
</gene>
<evidence type="ECO:0000313" key="3">
    <source>
        <dbReference type="Proteomes" id="UP001600943"/>
    </source>
</evidence>
<evidence type="ECO:0000313" key="2">
    <source>
        <dbReference type="EMBL" id="GAA6409686.1"/>
    </source>
</evidence>
<accession>A0ABQ0BE29</accession>
<keyword evidence="3" id="KW-1185">Reference proteome</keyword>
<evidence type="ECO:0000256" key="1">
    <source>
        <dbReference type="SAM" id="MobiDB-lite"/>
    </source>
</evidence>
<protein>
    <submittedName>
        <fullName evidence="2">Uncharacterized protein</fullName>
    </submittedName>
</protein>
<organism evidence="2 3">
    <name type="scientific">Blautia hominis</name>
    <dbReference type="NCBI Taxonomy" id="2025493"/>
    <lineage>
        <taxon>Bacteria</taxon>
        <taxon>Bacillati</taxon>
        <taxon>Bacillota</taxon>
        <taxon>Clostridia</taxon>
        <taxon>Lachnospirales</taxon>
        <taxon>Lachnospiraceae</taxon>
        <taxon>Blautia</taxon>
    </lineage>
</organism>
<reference evidence="2 3" key="1">
    <citation type="submission" date="2024-04" db="EMBL/GenBank/DDBJ databases">
        <title>Defined microbial consortia suppress multidrug-resistant proinflammatory Enterobacteriaceae via ecological control.</title>
        <authorList>
            <person name="Furuichi M."/>
            <person name="Kawaguchi T."/>
            <person name="Pust M."/>
            <person name="Yasuma K."/>
            <person name="Plichta D."/>
            <person name="Hasegawa N."/>
            <person name="Ohya T."/>
            <person name="Bhattarai S."/>
            <person name="Sasajima S."/>
            <person name="Aoto Y."/>
            <person name="Tuganbaev T."/>
            <person name="Yaginuma M."/>
            <person name="Ueda M."/>
            <person name="Okahashi N."/>
            <person name="Amafuji K."/>
            <person name="Kiridooshi Y."/>
            <person name="Sugita K."/>
            <person name="Strazar M."/>
            <person name="Skelly A."/>
            <person name="Suda W."/>
            <person name="Hattori M."/>
            <person name="Nakamoto N."/>
            <person name="Caballero S."/>
            <person name="Norman J."/>
            <person name="Olle B."/>
            <person name="Tanoue T."/>
            <person name="Arita M."/>
            <person name="Bucci V."/>
            <person name="Atarashi K."/>
            <person name="Xavier R."/>
            <person name="Honda K."/>
        </authorList>
    </citation>
    <scope>NUCLEOTIDE SEQUENCE [LARGE SCALE GENOMIC DNA]</scope>
    <source>
        <strain evidence="3">k04-0078-D8-1</strain>
    </source>
</reference>
<dbReference type="EMBL" id="BAABYW010000001">
    <property type="protein sequence ID" value="GAA6409686.1"/>
    <property type="molecule type" value="Genomic_DNA"/>
</dbReference>